<dbReference type="EMBL" id="CM055106">
    <property type="protein sequence ID" value="KAJ7529998.1"/>
    <property type="molecule type" value="Genomic_DNA"/>
</dbReference>
<sequence length="129" mass="14075">MGRSETKINPLRIVVLWALALAVVFEKNVSAARMRGNLIKPESINSHSDRTPEKHAVEVLEAQKRSAKGYGIQVASNSREVAPKNEGHQSWSTRKDIMSNSKLSSSAIGASAYEIDYSGPSTHPPPRGH</sequence>
<organism evidence="1 2">
    <name type="scientific">Diphasiastrum complanatum</name>
    <name type="common">Issler's clubmoss</name>
    <name type="synonym">Lycopodium complanatum</name>
    <dbReference type="NCBI Taxonomy" id="34168"/>
    <lineage>
        <taxon>Eukaryota</taxon>
        <taxon>Viridiplantae</taxon>
        <taxon>Streptophyta</taxon>
        <taxon>Embryophyta</taxon>
        <taxon>Tracheophyta</taxon>
        <taxon>Lycopodiopsida</taxon>
        <taxon>Lycopodiales</taxon>
        <taxon>Lycopodiaceae</taxon>
        <taxon>Lycopodioideae</taxon>
        <taxon>Diphasiastrum</taxon>
    </lineage>
</organism>
<protein>
    <submittedName>
        <fullName evidence="1">Uncharacterized protein</fullName>
    </submittedName>
</protein>
<comment type="caution">
    <text evidence="1">The sequence shown here is derived from an EMBL/GenBank/DDBJ whole genome shotgun (WGS) entry which is preliminary data.</text>
</comment>
<dbReference type="Proteomes" id="UP001162992">
    <property type="component" value="Chromosome 15"/>
</dbReference>
<name>A0ACC2BJP5_DIPCM</name>
<reference evidence="2" key="1">
    <citation type="journal article" date="2024" name="Proc. Natl. Acad. Sci. U.S.A.">
        <title>Extraordinary preservation of gene collinearity over three hundred million years revealed in homosporous lycophytes.</title>
        <authorList>
            <person name="Li C."/>
            <person name="Wickell D."/>
            <person name="Kuo L.Y."/>
            <person name="Chen X."/>
            <person name="Nie B."/>
            <person name="Liao X."/>
            <person name="Peng D."/>
            <person name="Ji J."/>
            <person name="Jenkins J."/>
            <person name="Williams M."/>
            <person name="Shu S."/>
            <person name="Plott C."/>
            <person name="Barry K."/>
            <person name="Rajasekar S."/>
            <person name="Grimwood J."/>
            <person name="Han X."/>
            <person name="Sun S."/>
            <person name="Hou Z."/>
            <person name="He W."/>
            <person name="Dai G."/>
            <person name="Sun C."/>
            <person name="Schmutz J."/>
            <person name="Leebens-Mack J.H."/>
            <person name="Li F.W."/>
            <person name="Wang L."/>
        </authorList>
    </citation>
    <scope>NUCLEOTIDE SEQUENCE [LARGE SCALE GENOMIC DNA]</scope>
    <source>
        <strain evidence="2">cv. PW_Plant_1</strain>
    </source>
</reference>
<proteinExistence type="predicted"/>
<accession>A0ACC2BJP5</accession>
<gene>
    <name evidence="1" type="ORF">O6H91_15G074300</name>
</gene>
<evidence type="ECO:0000313" key="2">
    <source>
        <dbReference type="Proteomes" id="UP001162992"/>
    </source>
</evidence>
<keyword evidence="2" id="KW-1185">Reference proteome</keyword>
<evidence type="ECO:0000313" key="1">
    <source>
        <dbReference type="EMBL" id="KAJ7529998.1"/>
    </source>
</evidence>